<evidence type="ECO:0000256" key="1">
    <source>
        <dbReference type="ARBA" id="ARBA00004651"/>
    </source>
</evidence>
<dbReference type="Pfam" id="PF02537">
    <property type="entry name" value="CRCB"/>
    <property type="match status" value="1"/>
</dbReference>
<feature type="binding site" evidence="8">
    <location>
        <position position="73"/>
    </location>
    <ligand>
        <name>Na(+)</name>
        <dbReference type="ChEBI" id="CHEBI:29101"/>
        <note>structural</note>
    </ligand>
</feature>
<keyword evidence="5 8" id="KW-0472">Membrane</keyword>
<dbReference type="GO" id="GO:0140114">
    <property type="term" value="P:cellular detoxification of fluoride"/>
    <property type="evidence" value="ECO:0007669"/>
    <property type="project" value="UniProtKB-UniRule"/>
</dbReference>
<evidence type="ECO:0000256" key="2">
    <source>
        <dbReference type="ARBA" id="ARBA00022475"/>
    </source>
</evidence>
<keyword evidence="8" id="KW-0407">Ion channel</keyword>
<evidence type="ECO:0000256" key="8">
    <source>
        <dbReference type="HAMAP-Rule" id="MF_00454"/>
    </source>
</evidence>
<dbReference type="PANTHER" id="PTHR28259">
    <property type="entry name" value="FLUORIDE EXPORT PROTEIN 1-RELATED"/>
    <property type="match status" value="1"/>
</dbReference>
<keyword evidence="3 8" id="KW-0812">Transmembrane</keyword>
<protein>
    <recommendedName>
        <fullName evidence="8">Fluoride-specific ion channel FluC</fullName>
    </recommendedName>
</protein>
<gene>
    <name evidence="8" type="primary">fluC</name>
    <name evidence="8" type="synonym">crcB</name>
</gene>
<evidence type="ECO:0000256" key="7">
    <source>
        <dbReference type="ARBA" id="ARBA00035585"/>
    </source>
</evidence>
<evidence type="ECO:0000256" key="3">
    <source>
        <dbReference type="ARBA" id="ARBA00022692"/>
    </source>
</evidence>
<keyword evidence="8" id="KW-0479">Metal-binding</keyword>
<dbReference type="HAMAP" id="MF_00454">
    <property type="entry name" value="FluC"/>
    <property type="match status" value="1"/>
</dbReference>
<name>A0A075GGL4_9EURY</name>
<feature type="transmembrane region" description="Helical" evidence="8">
    <location>
        <begin position="64"/>
        <end position="85"/>
    </location>
</feature>
<evidence type="ECO:0000256" key="4">
    <source>
        <dbReference type="ARBA" id="ARBA00022989"/>
    </source>
</evidence>
<dbReference type="GO" id="GO:0062054">
    <property type="term" value="F:fluoride channel activity"/>
    <property type="evidence" value="ECO:0007669"/>
    <property type="project" value="UniProtKB-UniRule"/>
</dbReference>
<dbReference type="PANTHER" id="PTHR28259:SF1">
    <property type="entry name" value="FLUORIDE EXPORT PROTEIN 1-RELATED"/>
    <property type="match status" value="1"/>
</dbReference>
<comment type="subcellular location">
    <subcellularLocation>
        <location evidence="1 8">Cell membrane</location>
        <topology evidence="1 8">Multi-pass membrane protein</topology>
    </subcellularLocation>
</comment>
<keyword evidence="8" id="KW-0406">Ion transport</keyword>
<feature type="transmembrane region" description="Helical" evidence="8">
    <location>
        <begin position="97"/>
        <end position="123"/>
    </location>
</feature>
<keyword evidence="4 8" id="KW-1133">Transmembrane helix</keyword>
<accession>A0A075GGL4</accession>
<evidence type="ECO:0000256" key="5">
    <source>
        <dbReference type="ARBA" id="ARBA00023136"/>
    </source>
</evidence>
<keyword evidence="8" id="KW-0915">Sodium</keyword>
<dbReference type="GO" id="GO:0005886">
    <property type="term" value="C:plasma membrane"/>
    <property type="evidence" value="ECO:0007669"/>
    <property type="project" value="UniProtKB-SubCell"/>
</dbReference>
<dbReference type="AlphaFoldDB" id="A0A075GGL4"/>
<keyword evidence="2 8" id="KW-1003">Cell membrane</keyword>
<proteinExistence type="inferred from homology"/>
<feature type="transmembrane region" description="Helical" evidence="8">
    <location>
        <begin position="32"/>
        <end position="52"/>
    </location>
</feature>
<dbReference type="InterPro" id="IPR003691">
    <property type="entry name" value="FluC"/>
</dbReference>
<comment type="activity regulation">
    <text evidence="8">Na(+) is not transported, but it plays an essential structural role and its presence is essential for fluoride channel function.</text>
</comment>
<evidence type="ECO:0000256" key="6">
    <source>
        <dbReference type="ARBA" id="ARBA00035120"/>
    </source>
</evidence>
<dbReference type="EMBL" id="KF900666">
    <property type="protein sequence ID" value="AIF02989.1"/>
    <property type="molecule type" value="Genomic_DNA"/>
</dbReference>
<comment type="function">
    <text evidence="8">Fluoride-specific ion channel. Important for reducing fluoride concentration in the cell, thus reducing its toxicity.</text>
</comment>
<organism evidence="9">
    <name type="scientific">uncultured marine group II/III euryarchaeote KM3_15_H06</name>
    <dbReference type="NCBI Taxonomy" id="1457911"/>
    <lineage>
        <taxon>Archaea</taxon>
        <taxon>Methanobacteriati</taxon>
        <taxon>Methanobacteriota</taxon>
        <taxon>environmental samples</taxon>
    </lineage>
</organism>
<sequence>MESRILLLVALGGAFGATARYAVSELFPGEFPWGTLSVNLLGSLMLGILMGASISTGRISSEMMLFLGVGVLGAFTTMSTFSIDIVQQFENGLQAPLLGYIGANMVVCPLLAFGGWRLAALLLA</sequence>
<comment type="catalytic activity">
    <reaction evidence="7">
        <text>fluoride(in) = fluoride(out)</text>
        <dbReference type="Rhea" id="RHEA:76159"/>
        <dbReference type="ChEBI" id="CHEBI:17051"/>
    </reaction>
    <physiologicalReaction direction="left-to-right" evidence="7">
        <dbReference type="Rhea" id="RHEA:76160"/>
    </physiologicalReaction>
</comment>
<evidence type="ECO:0000313" key="9">
    <source>
        <dbReference type="EMBL" id="AIF02989.1"/>
    </source>
</evidence>
<dbReference type="GO" id="GO:0046872">
    <property type="term" value="F:metal ion binding"/>
    <property type="evidence" value="ECO:0007669"/>
    <property type="project" value="UniProtKB-KW"/>
</dbReference>
<comment type="similarity">
    <text evidence="6 8">Belongs to the fluoride channel Fluc/FEX (TC 1.A.43) family.</text>
</comment>
<feature type="binding site" evidence="8">
    <location>
        <position position="76"/>
    </location>
    <ligand>
        <name>Na(+)</name>
        <dbReference type="ChEBI" id="CHEBI:29101"/>
        <note>structural</note>
    </ligand>
</feature>
<keyword evidence="8" id="KW-0813">Transport</keyword>
<reference evidence="9" key="1">
    <citation type="journal article" date="2014" name="Genome Biol. Evol.">
        <title>Pangenome evidence for extensive interdomain horizontal transfer affecting lineage core and shell genes in uncultured planktonic thaumarchaeota and euryarchaeota.</title>
        <authorList>
            <person name="Deschamps P."/>
            <person name="Zivanovic Y."/>
            <person name="Moreira D."/>
            <person name="Rodriguez-Valera F."/>
            <person name="Lopez-Garcia P."/>
        </authorList>
    </citation>
    <scope>NUCLEOTIDE SEQUENCE</scope>
</reference>